<feature type="chain" id="PRO_5039430170" description="Phosphodiesterase" evidence="2">
    <location>
        <begin position="25"/>
        <end position="734"/>
    </location>
</feature>
<organism evidence="3 4">
    <name type="scientific">Mycolicibacterium pulveris</name>
    <name type="common">Mycobacterium pulveris</name>
    <dbReference type="NCBI Taxonomy" id="36813"/>
    <lineage>
        <taxon>Bacteria</taxon>
        <taxon>Bacillati</taxon>
        <taxon>Actinomycetota</taxon>
        <taxon>Actinomycetes</taxon>
        <taxon>Mycobacteriales</taxon>
        <taxon>Mycobacteriaceae</taxon>
        <taxon>Mycolicibacterium</taxon>
    </lineage>
</organism>
<reference evidence="3 4" key="1">
    <citation type="journal article" date="2019" name="Emerg. Microbes Infect.">
        <title>Comprehensive subspecies identification of 175 nontuberculous mycobacteria species based on 7547 genomic profiles.</title>
        <authorList>
            <person name="Matsumoto Y."/>
            <person name="Kinjo T."/>
            <person name="Motooka D."/>
            <person name="Nabeya D."/>
            <person name="Jung N."/>
            <person name="Uechi K."/>
            <person name="Horii T."/>
            <person name="Iida T."/>
            <person name="Fujita J."/>
            <person name="Nakamura S."/>
        </authorList>
    </citation>
    <scope>NUCLEOTIDE SEQUENCE [LARGE SCALE GENOMIC DNA]</scope>
    <source>
        <strain evidence="3 4">JCM 6370</strain>
    </source>
</reference>
<dbReference type="GO" id="GO:0016787">
    <property type="term" value="F:hydrolase activity"/>
    <property type="evidence" value="ECO:0007669"/>
    <property type="project" value="UniProtKB-ARBA"/>
</dbReference>
<feature type="region of interest" description="Disordered" evidence="1">
    <location>
        <begin position="30"/>
        <end position="151"/>
    </location>
</feature>
<feature type="compositionally biased region" description="Low complexity" evidence="1">
    <location>
        <begin position="33"/>
        <end position="69"/>
    </location>
</feature>
<gene>
    <name evidence="3" type="ORF">MPUL_42630</name>
</gene>
<proteinExistence type="predicted"/>
<dbReference type="SUPFAM" id="SSF53649">
    <property type="entry name" value="Alkaline phosphatase-like"/>
    <property type="match status" value="1"/>
</dbReference>
<evidence type="ECO:0008006" key="5">
    <source>
        <dbReference type="Google" id="ProtNLM"/>
    </source>
</evidence>
<dbReference type="EMBL" id="AP022599">
    <property type="protein sequence ID" value="BBY83105.1"/>
    <property type="molecule type" value="Genomic_DNA"/>
</dbReference>
<dbReference type="InterPro" id="IPR002591">
    <property type="entry name" value="Phosphodiest/P_Trfase"/>
</dbReference>
<evidence type="ECO:0000313" key="3">
    <source>
        <dbReference type="EMBL" id="BBY83105.1"/>
    </source>
</evidence>
<accession>A0A7I7UNU3</accession>
<name>A0A7I7UNU3_MYCPV</name>
<dbReference type="Pfam" id="PF01663">
    <property type="entry name" value="Phosphodiest"/>
    <property type="match status" value="1"/>
</dbReference>
<dbReference type="Gene3D" id="3.40.720.10">
    <property type="entry name" value="Alkaline Phosphatase, subunit A"/>
    <property type="match status" value="1"/>
</dbReference>
<evidence type="ECO:0000256" key="1">
    <source>
        <dbReference type="SAM" id="MobiDB-lite"/>
    </source>
</evidence>
<dbReference type="AlphaFoldDB" id="A0A7I7UNU3"/>
<dbReference type="RefSeq" id="WP_163903686.1">
    <property type="nucleotide sequence ID" value="NZ_AP022599.1"/>
</dbReference>
<feature type="compositionally biased region" description="Acidic residues" evidence="1">
    <location>
        <begin position="70"/>
        <end position="128"/>
    </location>
</feature>
<sequence length="734" mass="75978">MGYASYIGRVGALAVTLGVGVALASTPAVAFAEPSDSSSTGNSSSTSESSSPSDTSTAGADAADGAGDADATDTESEASDPTDDATEEADDGSGEAEQEAGDIGDAVEEAEDTGDDAEEGGSSEDDVAVDASSDLESTEPPAAGNHESRSGTQDFTAAIESFVNAAAERFTGPQKPESQPQDTGAVAENPVKESAGSTTTTVLTSTATSTFAALAAPEAAIPAAAPPQPTLVSLVTEAVEAVLRPLMGLGTGVPIQMPALWAMLAAARGEFEGAWGLRTAPPAAQYTVTQISGPSAQANGDTPYVLVIGVDGTNLSKILADPENDKFFELMDQGTTAPASIVGHTTISQPSWSAILTGVWGEKSGVVNNVFTPQPYDNWPTVFNLLESHDPNIDTTVIANWNVIADIANAGSIPVDTTVFVPHIPGDTNWLLTDDAVGQATVEAIQNVPNGTPTFMFSYFVGVDENGHMYGGASEQYAEAIRNVDENLGRIMDEIAEREKCNPGLCESWTILVVTDHGHQPQQGFGHGFQSPSETETFVIARGSAFQDGFMNLQYEIVDTTPTVLTLFGATTPDHFDGVSLTTLGSSDVDPVDLHQALLDAIAMNGYPDIITDIALGVRTIFTSIPYFVYNFTYDTIGQLQAIADQDMFLVSALAGLAIVPVQLLGNLLYVATNIPAQIVARLTGVTGNSIFPLIPPPPSTWPPEQTYVPDLATLACGGSAATAGAPCNAALIA</sequence>
<evidence type="ECO:0000313" key="4">
    <source>
        <dbReference type="Proteomes" id="UP000467252"/>
    </source>
</evidence>
<protein>
    <recommendedName>
        <fullName evidence="5">Phosphodiesterase</fullName>
    </recommendedName>
</protein>
<keyword evidence="4" id="KW-1185">Reference proteome</keyword>
<feature type="signal peptide" evidence="2">
    <location>
        <begin position="1"/>
        <end position="24"/>
    </location>
</feature>
<dbReference type="PANTHER" id="PTHR10151">
    <property type="entry name" value="ECTONUCLEOTIDE PYROPHOSPHATASE/PHOSPHODIESTERASE"/>
    <property type="match status" value="1"/>
</dbReference>
<feature type="region of interest" description="Disordered" evidence="1">
    <location>
        <begin position="170"/>
        <end position="201"/>
    </location>
</feature>
<dbReference type="Proteomes" id="UP000467252">
    <property type="component" value="Chromosome"/>
</dbReference>
<dbReference type="InterPro" id="IPR017850">
    <property type="entry name" value="Alkaline_phosphatase_core_sf"/>
</dbReference>
<keyword evidence="2" id="KW-0732">Signal</keyword>
<dbReference type="PANTHER" id="PTHR10151:SF120">
    <property type="entry name" value="BIS(5'-ADENOSYL)-TRIPHOSPHATASE"/>
    <property type="match status" value="1"/>
</dbReference>
<evidence type="ECO:0000256" key="2">
    <source>
        <dbReference type="SAM" id="SignalP"/>
    </source>
</evidence>